<evidence type="ECO:0000259" key="1">
    <source>
        <dbReference type="Pfam" id="PF07603"/>
    </source>
</evidence>
<dbReference type="AlphaFoldDB" id="A0A455WAQ9"/>
<sequence>MNKLNIQTPDKTFSISLDNDDLSIIVNPISEPQVNGPEQQLEWSQTLLDGETVTLSEAEEAVANLGNGWRLPTRQELESLLDLSREDPAIDTSKYPDTKSCAYWTSTPCAWNNAARWVVGFSNGYVLASSRYDDACVRAVRAGQ</sequence>
<name>A0A455WAQ9_MARNT</name>
<dbReference type="EMBL" id="AP019537">
    <property type="protein sequence ID" value="BBJ03775.1"/>
    <property type="molecule type" value="Genomic_DNA"/>
</dbReference>
<evidence type="ECO:0000313" key="2">
    <source>
        <dbReference type="EMBL" id="BBJ03775.1"/>
    </source>
</evidence>
<feature type="domain" description="Lcl C-terminal" evidence="1">
    <location>
        <begin position="38"/>
        <end position="141"/>
    </location>
</feature>
<reference evidence="2" key="1">
    <citation type="submission" date="2019-03" db="EMBL/GenBank/DDBJ databases">
        <title>Whole genome analysis of nitrate-reducing bacteria Marinobacter hydrocarbonoclasticus YB03.</title>
        <authorList>
            <person name="Azam A.H."/>
            <person name="Yuk S.R."/>
            <person name="Kamarisima K."/>
            <person name="Miyanaga K."/>
            <person name="Tanji Y."/>
        </authorList>
    </citation>
    <scope>NUCLEOTIDE SEQUENCE</scope>
    <source>
        <strain evidence="2">YB03</strain>
    </source>
</reference>
<proteinExistence type="predicted"/>
<dbReference type="InterPro" id="IPR011460">
    <property type="entry name" value="Lcl_C"/>
</dbReference>
<organism evidence="2">
    <name type="scientific">Marinobacter nauticus</name>
    <name type="common">Marinobacter hydrocarbonoclasticus</name>
    <name type="synonym">Marinobacter aquaeolei</name>
    <dbReference type="NCBI Taxonomy" id="2743"/>
    <lineage>
        <taxon>Bacteria</taxon>
        <taxon>Pseudomonadati</taxon>
        <taxon>Pseudomonadota</taxon>
        <taxon>Gammaproteobacteria</taxon>
        <taxon>Pseudomonadales</taxon>
        <taxon>Marinobacteraceae</taxon>
        <taxon>Marinobacter</taxon>
    </lineage>
</organism>
<accession>A0A455WAQ9</accession>
<dbReference type="Pfam" id="PF07603">
    <property type="entry name" value="Lcl_C"/>
    <property type="match status" value="1"/>
</dbReference>
<gene>
    <name evidence="2" type="ORF">YBY_16230</name>
</gene>
<protein>
    <recommendedName>
        <fullName evidence="1">Lcl C-terminal domain-containing protein</fullName>
    </recommendedName>
</protein>